<protein>
    <submittedName>
        <fullName evidence="3">Uncharacterized protein</fullName>
    </submittedName>
</protein>
<accession>U2J5U3</accession>
<dbReference type="InterPro" id="IPR028994">
    <property type="entry name" value="Integrin_alpha_N"/>
</dbReference>
<dbReference type="SUPFAM" id="SSF63829">
    <property type="entry name" value="Calcium-dependent phosphotriesterase"/>
    <property type="match status" value="1"/>
</dbReference>
<dbReference type="Proteomes" id="UP000016584">
    <property type="component" value="Unassembled WGS sequence"/>
</dbReference>
<gene>
    <name evidence="2" type="ORF">M472_03695</name>
    <name evidence="3" type="ORF">M472_16265</name>
</gene>
<dbReference type="InterPro" id="IPR008929">
    <property type="entry name" value="Chondroitin_lyas"/>
</dbReference>
<evidence type="ECO:0000256" key="1">
    <source>
        <dbReference type="ARBA" id="ARBA00022729"/>
    </source>
</evidence>
<dbReference type="SUPFAM" id="SSF48230">
    <property type="entry name" value="Chondroitin AC/alginate lyase"/>
    <property type="match status" value="1"/>
</dbReference>
<dbReference type="STRING" id="1346330.M472_03695"/>
<dbReference type="Pfam" id="PF01839">
    <property type="entry name" value="FG-GAP"/>
    <property type="match status" value="1"/>
</dbReference>
<comment type="caution">
    <text evidence="3">The sequence shown here is derived from an EMBL/GenBank/DDBJ whole genome shotgun (WGS) entry which is preliminary data.</text>
</comment>
<dbReference type="EMBL" id="ATDL01000007">
    <property type="protein sequence ID" value="ERJ60314.1"/>
    <property type="molecule type" value="Genomic_DNA"/>
</dbReference>
<evidence type="ECO:0000313" key="4">
    <source>
        <dbReference type="Proteomes" id="UP000016584"/>
    </source>
</evidence>
<proteinExistence type="predicted"/>
<reference evidence="3 4" key="1">
    <citation type="journal article" date="2013" name="Genome Announc.">
        <title>The Draft Genome Sequence of Sphingomonas paucimobilis Strain HER1398 (Proteobacteria), Host to the Giant PAU Phage, Indicates That It Is a Member of the Genus Sphingobacterium (Bacteroidetes).</title>
        <authorList>
            <person name="White R.A.III."/>
            <person name="Suttle C.A."/>
        </authorList>
    </citation>
    <scope>NUCLEOTIDE SEQUENCE [LARGE SCALE GENOMIC DNA]</scope>
    <source>
        <strain evidence="3 4">HER1398</strain>
    </source>
</reference>
<sequence>MFTGIIEKNKNMHKIKLTFILLCIWSFQGLAQNIDNYLYSTVTYGLQREVTTAIPAGTRAYKGRVSIAMAKKGAQANAVIVKADKDANNQKGLLLQKELEKAWKVKVPLVDWDEARSGDKNIILFGAAKYNMPLRELDANNLLGNNDRGYEVRTVPNALSWGKDVLYINGNTDADFDEAIKILVKKSSKPDKIPYFIACKGWENEDATKDHKVFIEELLEHYAKDDSRRNNIALETFLAKPVQKYKMTGDDAYVKTFAEMMNMILERYDKYDGPNKTPPTFEFHIFPTYMYTVENSKAFSDTDRLKAIEFMRRIAEESMNFWEMVAPMKFYDEGTKGYITNHSCFASRTVAASARYLLTRYDYQPARYWKEVADNGFDGVAPHPYSPEDAAGYQYLVYRIFIDYAIVSGRYKLDFFKSPLFQGYLRFAKAQYNHLGYLAGYGDANALGHYSSHPFLKQAIDLFDDEEAKYILKLINRNNAGKGIETPIDMASPGADTHGLSYFTLDEFKQTQYKIKGLFNRPLLDKAIFRSGWDDKADFLTVTGINGDGRNHGHFDANGLAQYMVGDRVWLWEGDYIRKFPEDHNSMVVNRDGKHFDFSRNFKVRNKAAASQVRASLESSNKQQSLLSLQLEQYNGVNWTRNINYLARKGLWIIDEVDVLTPGSYGIEISWKSVGNMQVKDQAVQLTQKNLNDGIPYNFFIVEGSGATRFTKTFFESGVGRKDGNLMGYQKSFDLNSRQVVQRKQGAYKKGDKLYYVNFMHAVEGENPVAPRIHQLAGHVYAVQSGSEYHLAIIGKYVDKDVEIDADRCFMGPEGILASGARTVKIGDYIWTSETARDIVIDAKELLSGPYLTVLRTQFLKGVQLQPSNPVRVETAESKIATIKTLNSNISYLAKQGKEIAVGTGNGTFVLMDEKGNTLFEHQFAKEITAIAPIQTGKGTKWAIAVFPENLDDAKAMVYLVDENRKIAWSKPIAPWHRRFGTVTTMFPAKLDTQGDLALIVGSQGWHYYAFSPTTGELIWRCPITHGATVGAAGDMDGDGFDDIAIGAEYYYHQLANHKGQPSKAFSASPWNYSVVIKDLDGDGKKEAVFGRGDGWLYVNVPEGNSFKTWRANVGGRPIAIVDVEDGETKLATATEMGDVVYLDGAGKVLKYVKLPAQLTDLKIQGDKLFATCIDGFGYVLNTAGQVLGKYPYQQDVNSLYQPKIAADGGVASFFSGRNIYAIGL</sequence>
<dbReference type="EMBL" id="ATDL01000021">
    <property type="protein sequence ID" value="ERJ57863.1"/>
    <property type="molecule type" value="Genomic_DNA"/>
</dbReference>
<dbReference type="SUPFAM" id="SSF69318">
    <property type="entry name" value="Integrin alpha N-terminal domain"/>
    <property type="match status" value="1"/>
</dbReference>
<dbReference type="InterPro" id="IPR013517">
    <property type="entry name" value="FG-GAP"/>
</dbReference>
<name>U2J5U3_9SPHI</name>
<dbReference type="Gene3D" id="2.70.98.70">
    <property type="match status" value="1"/>
</dbReference>
<dbReference type="Gene3D" id="1.50.10.100">
    <property type="entry name" value="Chondroitin AC/alginate lyase"/>
    <property type="match status" value="1"/>
</dbReference>
<dbReference type="PATRIC" id="fig|1346330.5.peg.1276"/>
<keyword evidence="4" id="KW-1185">Reference proteome</keyword>
<dbReference type="AlphaFoldDB" id="U2J5U3"/>
<dbReference type="InterPro" id="IPR015943">
    <property type="entry name" value="WD40/YVTN_repeat-like_dom_sf"/>
</dbReference>
<evidence type="ECO:0000313" key="3">
    <source>
        <dbReference type="EMBL" id="ERJ60314.1"/>
    </source>
</evidence>
<keyword evidence="1" id="KW-0732">Signal</keyword>
<dbReference type="Gene3D" id="2.130.10.10">
    <property type="entry name" value="YVTN repeat-like/Quinoprotein amine dehydrogenase"/>
    <property type="match status" value="1"/>
</dbReference>
<organism evidence="3 4">
    <name type="scientific">Sphingobacterium paucimobilis HER1398</name>
    <dbReference type="NCBI Taxonomy" id="1346330"/>
    <lineage>
        <taxon>Bacteria</taxon>
        <taxon>Pseudomonadati</taxon>
        <taxon>Bacteroidota</taxon>
        <taxon>Sphingobacteriia</taxon>
        <taxon>Sphingobacteriales</taxon>
        <taxon>Sphingobacteriaceae</taxon>
        <taxon>Sphingobacterium</taxon>
    </lineage>
</organism>
<evidence type="ECO:0000313" key="2">
    <source>
        <dbReference type="EMBL" id="ERJ57863.1"/>
    </source>
</evidence>